<evidence type="ECO:0000256" key="1">
    <source>
        <dbReference type="SAM" id="MobiDB-lite"/>
    </source>
</evidence>
<evidence type="ECO:0000313" key="4">
    <source>
        <dbReference type="Proteomes" id="UP000648257"/>
    </source>
</evidence>
<name>A0ABR6X6G5_9BURK</name>
<organism evidence="3 4">
    <name type="scientific">Undibacterium seohonense</name>
    <dbReference type="NCBI Taxonomy" id="1344950"/>
    <lineage>
        <taxon>Bacteria</taxon>
        <taxon>Pseudomonadati</taxon>
        <taxon>Pseudomonadota</taxon>
        <taxon>Betaproteobacteria</taxon>
        <taxon>Burkholderiales</taxon>
        <taxon>Oxalobacteraceae</taxon>
        <taxon>Undibacterium</taxon>
    </lineage>
</organism>
<dbReference type="SUPFAM" id="SSF46955">
    <property type="entry name" value="Putative DNA-binding domain"/>
    <property type="match status" value="1"/>
</dbReference>
<dbReference type="EMBL" id="JACOFW010000017">
    <property type="protein sequence ID" value="MBC3808550.1"/>
    <property type="molecule type" value="Genomic_DNA"/>
</dbReference>
<sequence>MEQLYSPETLAKLLGIAEQTIYNRHSTGGDLPVSVKIGRLLRFRPSDVMTWLDQKQLMQRSPPPIATNTKRRRGRPSKKEEIAARRLQ</sequence>
<keyword evidence="4" id="KW-1185">Reference proteome</keyword>
<reference evidence="3 4" key="1">
    <citation type="submission" date="2020-08" db="EMBL/GenBank/DDBJ databases">
        <title>Novel species isolated from subtropical streams in China.</title>
        <authorList>
            <person name="Lu H."/>
        </authorList>
    </citation>
    <scope>NUCLEOTIDE SEQUENCE [LARGE SCALE GENOMIC DNA]</scope>
    <source>
        <strain evidence="3 4">KACC 16656</strain>
    </source>
</reference>
<protein>
    <submittedName>
        <fullName evidence="3">Helix-turn-helix domain-containing protein</fullName>
    </submittedName>
</protein>
<dbReference type="Proteomes" id="UP000648257">
    <property type="component" value="Unassembled WGS sequence"/>
</dbReference>
<feature type="region of interest" description="Disordered" evidence="1">
    <location>
        <begin position="58"/>
        <end position="88"/>
    </location>
</feature>
<dbReference type="InterPro" id="IPR041657">
    <property type="entry name" value="HTH_17"/>
</dbReference>
<proteinExistence type="predicted"/>
<dbReference type="RefSeq" id="WP_186923627.1">
    <property type="nucleotide sequence ID" value="NZ_JACOFW010000017.1"/>
</dbReference>
<gene>
    <name evidence="3" type="ORF">H8K52_14490</name>
</gene>
<evidence type="ECO:0000259" key="2">
    <source>
        <dbReference type="Pfam" id="PF12728"/>
    </source>
</evidence>
<comment type="caution">
    <text evidence="3">The sequence shown here is derived from an EMBL/GenBank/DDBJ whole genome shotgun (WGS) entry which is preliminary data.</text>
</comment>
<evidence type="ECO:0000313" key="3">
    <source>
        <dbReference type="EMBL" id="MBC3808550.1"/>
    </source>
</evidence>
<accession>A0ABR6X6G5</accession>
<dbReference type="InterPro" id="IPR009061">
    <property type="entry name" value="DNA-bd_dom_put_sf"/>
</dbReference>
<feature type="domain" description="Helix-turn-helix" evidence="2">
    <location>
        <begin position="4"/>
        <end position="55"/>
    </location>
</feature>
<dbReference type="Pfam" id="PF12728">
    <property type="entry name" value="HTH_17"/>
    <property type="match status" value="1"/>
</dbReference>
<feature type="compositionally biased region" description="Basic and acidic residues" evidence="1">
    <location>
        <begin position="77"/>
        <end position="88"/>
    </location>
</feature>